<comment type="caution">
    <text evidence="2">The sequence shown here is derived from an EMBL/GenBank/DDBJ whole genome shotgun (WGS) entry which is preliminary data.</text>
</comment>
<organism evidence="2 3">
    <name type="scientific">Linum tenue</name>
    <dbReference type="NCBI Taxonomy" id="586396"/>
    <lineage>
        <taxon>Eukaryota</taxon>
        <taxon>Viridiplantae</taxon>
        <taxon>Streptophyta</taxon>
        <taxon>Embryophyta</taxon>
        <taxon>Tracheophyta</taxon>
        <taxon>Spermatophyta</taxon>
        <taxon>Magnoliopsida</taxon>
        <taxon>eudicotyledons</taxon>
        <taxon>Gunneridae</taxon>
        <taxon>Pentapetalae</taxon>
        <taxon>rosids</taxon>
        <taxon>fabids</taxon>
        <taxon>Malpighiales</taxon>
        <taxon>Linaceae</taxon>
        <taxon>Linum</taxon>
    </lineage>
</organism>
<dbReference type="EMBL" id="CAMGYJ010000002">
    <property type="protein sequence ID" value="CAI0374669.1"/>
    <property type="molecule type" value="Genomic_DNA"/>
</dbReference>
<keyword evidence="3" id="KW-1185">Reference proteome</keyword>
<reference evidence="2" key="1">
    <citation type="submission" date="2022-08" db="EMBL/GenBank/DDBJ databases">
        <authorList>
            <person name="Gutierrez-Valencia J."/>
        </authorList>
    </citation>
    <scope>NUCLEOTIDE SEQUENCE</scope>
</reference>
<feature type="region of interest" description="Disordered" evidence="1">
    <location>
        <begin position="108"/>
        <end position="137"/>
    </location>
</feature>
<protein>
    <submittedName>
        <fullName evidence="2">Uncharacterized protein</fullName>
    </submittedName>
</protein>
<dbReference type="Proteomes" id="UP001154282">
    <property type="component" value="Unassembled WGS sequence"/>
</dbReference>
<gene>
    <name evidence="2" type="ORF">LITE_LOCUS307</name>
</gene>
<name>A0AAV0GNZ8_9ROSI</name>
<evidence type="ECO:0000256" key="1">
    <source>
        <dbReference type="SAM" id="MobiDB-lite"/>
    </source>
</evidence>
<proteinExistence type="predicted"/>
<evidence type="ECO:0000313" key="2">
    <source>
        <dbReference type="EMBL" id="CAI0374669.1"/>
    </source>
</evidence>
<dbReference type="AlphaFoldDB" id="A0AAV0GNZ8"/>
<sequence>MVDGLSRILVGIGGRSRPFPPLFLFIDDGIGVYQPGNHCSIPRIQIDAAENSLLLPLSSCRSQFHRRLGRTESLASQKEECGGSKARLVVLVMLYGRLNDAFISRCPSADKEKEARSPANWTAAGGRLISKNSARTE</sequence>
<evidence type="ECO:0000313" key="3">
    <source>
        <dbReference type="Proteomes" id="UP001154282"/>
    </source>
</evidence>
<accession>A0AAV0GNZ8</accession>